<comment type="subunit">
    <text evidence="7">Homodimer.</text>
</comment>
<dbReference type="FunFam" id="3.40.640.10:FF:000004">
    <property type="entry name" value="Acetylornithine aminotransferase"/>
    <property type="match status" value="1"/>
</dbReference>
<comment type="pathway">
    <text evidence="7">Cofactor biosynthesis; biotin biosynthesis; 7,8-diaminononanoate from 8-amino-7-oxononanoate (SAM route): step 1/1.</text>
</comment>
<dbReference type="Gene3D" id="3.40.640.10">
    <property type="entry name" value="Type I PLP-dependent aspartate aminotransferase-like (Major domain)"/>
    <property type="match status" value="1"/>
</dbReference>
<feature type="binding site" evidence="7">
    <location>
        <position position="309"/>
    </location>
    <ligand>
        <name>substrate</name>
    </ligand>
</feature>
<dbReference type="NCBIfam" id="NF004624">
    <property type="entry name" value="PRK05964.1"/>
    <property type="match status" value="1"/>
</dbReference>
<evidence type="ECO:0000256" key="2">
    <source>
        <dbReference type="ARBA" id="ARBA00022576"/>
    </source>
</evidence>
<dbReference type="GO" id="GO:0004015">
    <property type="term" value="F:adenosylmethionine-8-amino-7-oxononanoate transaminase activity"/>
    <property type="evidence" value="ECO:0007669"/>
    <property type="project" value="UniProtKB-UniRule"/>
</dbReference>
<gene>
    <name evidence="7 8" type="primary">bioA</name>
    <name evidence="8" type="ORF">C7B65_04970</name>
</gene>
<feature type="binding site" evidence="7">
    <location>
        <begin position="111"/>
        <end position="112"/>
    </location>
    <ligand>
        <name>pyridoxal 5'-phosphate</name>
        <dbReference type="ChEBI" id="CHEBI:597326"/>
    </ligand>
</feature>
<evidence type="ECO:0000256" key="3">
    <source>
        <dbReference type="ARBA" id="ARBA00022679"/>
    </source>
</evidence>
<evidence type="ECO:0000313" key="9">
    <source>
        <dbReference type="Proteomes" id="UP000238634"/>
    </source>
</evidence>
<evidence type="ECO:0000313" key="8">
    <source>
        <dbReference type="EMBL" id="PSB21284.1"/>
    </source>
</evidence>
<evidence type="ECO:0000256" key="4">
    <source>
        <dbReference type="ARBA" id="ARBA00022691"/>
    </source>
</evidence>
<dbReference type="GO" id="GO:0009102">
    <property type="term" value="P:biotin biosynthetic process"/>
    <property type="evidence" value="ECO:0007669"/>
    <property type="project" value="UniProtKB-UniRule"/>
</dbReference>
<feature type="binding site" evidence="7">
    <location>
        <begin position="310"/>
        <end position="311"/>
    </location>
    <ligand>
        <name>pyridoxal 5'-phosphate</name>
        <dbReference type="ChEBI" id="CHEBI:597326"/>
    </ligand>
</feature>
<dbReference type="SUPFAM" id="SSF53383">
    <property type="entry name" value="PLP-dependent transferases"/>
    <property type="match status" value="1"/>
</dbReference>
<keyword evidence="7" id="KW-0963">Cytoplasm</keyword>
<dbReference type="InterPro" id="IPR015424">
    <property type="entry name" value="PyrdxlP-dep_Trfase"/>
</dbReference>
<dbReference type="EC" id="2.6.1.62" evidence="7"/>
<dbReference type="InterPro" id="IPR015422">
    <property type="entry name" value="PyrdxlP-dep_Trfase_small"/>
</dbReference>
<dbReference type="InterPro" id="IPR005815">
    <property type="entry name" value="BioA"/>
</dbReference>
<dbReference type="Gene3D" id="3.90.1150.10">
    <property type="entry name" value="Aspartate Aminotransferase, domain 1"/>
    <property type="match status" value="1"/>
</dbReference>
<evidence type="ECO:0000256" key="5">
    <source>
        <dbReference type="ARBA" id="ARBA00022756"/>
    </source>
</evidence>
<dbReference type="AlphaFoldDB" id="A0A2T1DLJ6"/>
<feature type="binding site" evidence="7">
    <location>
        <position position="144"/>
    </location>
    <ligand>
        <name>substrate</name>
    </ligand>
</feature>
<evidence type="ECO:0000256" key="7">
    <source>
        <dbReference type="HAMAP-Rule" id="MF_00834"/>
    </source>
</evidence>
<dbReference type="GO" id="GO:0005737">
    <property type="term" value="C:cytoplasm"/>
    <property type="evidence" value="ECO:0007669"/>
    <property type="project" value="UniProtKB-SubCell"/>
</dbReference>
<feature type="binding site" evidence="7">
    <location>
        <position position="399"/>
    </location>
    <ligand>
        <name>substrate</name>
    </ligand>
</feature>
<keyword evidence="9" id="KW-1185">Reference proteome</keyword>
<dbReference type="STRING" id="1920490.GCA_001895925_02299"/>
<dbReference type="InterPro" id="IPR049704">
    <property type="entry name" value="Aminotrans_3_PPA_site"/>
</dbReference>
<reference evidence="8 9" key="1">
    <citation type="submission" date="2018-02" db="EMBL/GenBank/DDBJ databases">
        <authorList>
            <person name="Cohen D.B."/>
            <person name="Kent A.D."/>
        </authorList>
    </citation>
    <scope>NUCLEOTIDE SEQUENCE [LARGE SCALE GENOMIC DNA]</scope>
    <source>
        <strain evidence="8 9">ULC007</strain>
    </source>
</reference>
<proteinExistence type="inferred from homology"/>
<feature type="binding site" evidence="7">
    <location>
        <position position="275"/>
    </location>
    <ligand>
        <name>substrate</name>
    </ligand>
</feature>
<comment type="similarity">
    <text evidence="7">Belongs to the class-III pyridoxal-phosphate-dependent aminotransferase family. BioA subfamily.</text>
</comment>
<dbReference type="PROSITE" id="PS00600">
    <property type="entry name" value="AA_TRANSFER_CLASS_3"/>
    <property type="match status" value="1"/>
</dbReference>
<dbReference type="Proteomes" id="UP000238634">
    <property type="component" value="Unassembled WGS sequence"/>
</dbReference>
<comment type="catalytic activity">
    <reaction evidence="7">
        <text>(8S)-8-amino-7-oxononanoate + S-adenosyl-L-methionine = S-adenosyl-4-methylsulfanyl-2-oxobutanoate + (7R,8S)-7,8-diammoniononanoate</text>
        <dbReference type="Rhea" id="RHEA:16861"/>
        <dbReference type="ChEBI" id="CHEBI:16490"/>
        <dbReference type="ChEBI" id="CHEBI:59789"/>
        <dbReference type="ChEBI" id="CHEBI:149468"/>
        <dbReference type="ChEBI" id="CHEBI:149469"/>
        <dbReference type="EC" id="2.6.1.62"/>
    </reaction>
</comment>
<dbReference type="CDD" id="cd00610">
    <property type="entry name" value="OAT_like"/>
    <property type="match status" value="1"/>
</dbReference>
<dbReference type="InterPro" id="IPR015421">
    <property type="entry name" value="PyrdxlP-dep_Trfase_major"/>
</dbReference>
<comment type="function">
    <text evidence="7">Catalyzes the transfer of the alpha-amino group from S-adenosyl-L-methionine (SAM) to 7-keto-8-aminopelargonic acid (KAPA) to form 7,8-diaminopelargonic acid (DAPA). It is the only aminotransferase known to utilize SAM as an amino donor.</text>
</comment>
<keyword evidence="2 7" id="KW-0032">Aminotransferase</keyword>
<dbReference type="InterPro" id="IPR005814">
    <property type="entry name" value="Aminotrans_3"/>
</dbReference>
<feature type="binding site" evidence="7">
    <location>
        <position position="246"/>
    </location>
    <ligand>
        <name>pyridoxal 5'-phosphate</name>
        <dbReference type="ChEBI" id="CHEBI:597326"/>
    </ligand>
</feature>
<accession>A0A2T1DLJ6</accession>
<comment type="subcellular location">
    <subcellularLocation>
        <location evidence="7">Cytoplasm</location>
    </subcellularLocation>
</comment>
<feature type="binding site" evidence="7">
    <location>
        <position position="51"/>
    </location>
    <ligand>
        <name>substrate</name>
    </ligand>
</feature>
<dbReference type="EMBL" id="PVWG01000003">
    <property type="protein sequence ID" value="PSB21284.1"/>
    <property type="molecule type" value="Genomic_DNA"/>
</dbReference>
<name>A0A2T1DLJ6_9CYAN</name>
<dbReference type="GO" id="GO:0030170">
    <property type="term" value="F:pyridoxal phosphate binding"/>
    <property type="evidence" value="ECO:0007669"/>
    <property type="project" value="UniProtKB-UniRule"/>
</dbReference>
<comment type="cofactor">
    <cofactor evidence="1 7">
        <name>pyridoxal 5'-phosphate</name>
        <dbReference type="ChEBI" id="CHEBI:597326"/>
    </cofactor>
</comment>
<keyword evidence="5 7" id="KW-0093">Biotin biosynthesis</keyword>
<comment type="caution">
    <text evidence="8">The sequence shown here is derived from an EMBL/GenBank/DDBJ whole genome shotgun (WGS) entry which is preliminary data.</text>
</comment>
<evidence type="ECO:0000256" key="6">
    <source>
        <dbReference type="ARBA" id="ARBA00022898"/>
    </source>
</evidence>
<feature type="site" description="Participates in the substrate recognition with KAPA and in a stacking interaction with the adenine ring of SAM" evidence="7">
    <location>
        <position position="16"/>
    </location>
</feature>
<dbReference type="HAMAP" id="MF_00834">
    <property type="entry name" value="BioA"/>
    <property type="match status" value="1"/>
</dbReference>
<reference evidence="8 9" key="2">
    <citation type="submission" date="2018-03" db="EMBL/GenBank/DDBJ databases">
        <title>The ancient ancestry and fast evolution of plastids.</title>
        <authorList>
            <person name="Moore K.R."/>
            <person name="Magnabosco C."/>
            <person name="Momper L."/>
            <person name="Gold D.A."/>
            <person name="Bosak T."/>
            <person name="Fournier G.P."/>
        </authorList>
    </citation>
    <scope>NUCLEOTIDE SEQUENCE [LARGE SCALE GENOMIC DNA]</scope>
    <source>
        <strain evidence="8 9">ULC007</strain>
    </source>
</reference>
<feature type="modified residue" description="N6-(pyridoxal phosphate)lysine" evidence="7">
    <location>
        <position position="275"/>
    </location>
</feature>
<sequence>MNLSNHETDSPIWRPYTQMKTTPPPLKVVKGEGVWLELEDGRRILDCISSWWVTIHGHGHPALAKSLYHQAQQLEQVIFANFTHDPAEQLARKLLTHLPDALTRVFFTDNGSTAIEAALKMAYQYWLNQGETNRTRFLVFEKGYHGDTIGAMSLGIGCSWWEPFRPLLIEMDTVPFPATFDDDPEVEIKESQALEQIESLLKQETYAGIFIEPLIQGAGGMRMCRPEFLRSLQTIAHQFGVLMIYDEVMTGFGRTGELFACSKSGTTPDILCLSKGLSGGCLPLAVTLATETIYQTFYSDDASKMFLHGHSYTGNPLACATGLTSLNLLEQTPQRFRALEALHRRYLETWLKGHSRIEQIRVCGTIVAMEIITDQTPGYFNTIGSELRDRFLELGFFIRPLGNTLYLMPPYCISDRELESMYQVISKVLDT</sequence>
<dbReference type="RefSeq" id="WP_073069934.1">
    <property type="nucleotide sequence ID" value="NZ_MPPI01000004.1"/>
</dbReference>
<keyword evidence="3 7" id="KW-0808">Transferase</keyword>
<dbReference type="OrthoDB" id="9807885at2"/>
<dbReference type="Pfam" id="PF00202">
    <property type="entry name" value="Aminotran_3"/>
    <property type="match status" value="1"/>
</dbReference>
<organism evidence="8 9">
    <name type="scientific">Phormidesmis priestleyi ULC007</name>
    <dbReference type="NCBI Taxonomy" id="1920490"/>
    <lineage>
        <taxon>Bacteria</taxon>
        <taxon>Bacillati</taxon>
        <taxon>Cyanobacteriota</taxon>
        <taxon>Cyanophyceae</taxon>
        <taxon>Leptolyngbyales</taxon>
        <taxon>Leptolyngbyaceae</taxon>
        <taxon>Phormidesmis</taxon>
    </lineage>
</organism>
<dbReference type="NCBIfam" id="TIGR00508">
    <property type="entry name" value="bioA"/>
    <property type="match status" value="1"/>
</dbReference>
<dbReference type="PANTHER" id="PTHR42684">
    <property type="entry name" value="ADENOSYLMETHIONINE-8-AMINO-7-OXONONANOATE AMINOTRANSFERASE"/>
    <property type="match status" value="1"/>
</dbReference>
<keyword evidence="6 7" id="KW-0663">Pyridoxal phosphate</keyword>
<dbReference type="PANTHER" id="PTHR42684:SF3">
    <property type="entry name" value="ADENOSYLMETHIONINE-8-AMINO-7-OXONONANOATE AMINOTRANSFERASE"/>
    <property type="match status" value="1"/>
</dbReference>
<evidence type="ECO:0000256" key="1">
    <source>
        <dbReference type="ARBA" id="ARBA00001933"/>
    </source>
</evidence>
<dbReference type="GO" id="GO:0004141">
    <property type="term" value="F:dethiobiotin synthase activity"/>
    <property type="evidence" value="ECO:0007669"/>
    <property type="project" value="TreeGrafter"/>
</dbReference>
<keyword evidence="4 7" id="KW-0949">S-adenosyl-L-methionine</keyword>
<dbReference type="UniPathway" id="UPA00078">
    <property type="reaction ID" value="UER00160"/>
</dbReference>
<protein>
    <recommendedName>
        <fullName evidence="7">Adenosylmethionine-8-amino-7-oxononanoate aminotransferase</fullName>
        <ecNumber evidence="7">2.6.1.62</ecNumber>
    </recommendedName>
    <alternativeName>
        <fullName evidence="7">7,8-diamino-pelargonic acid aminotransferase</fullName>
        <shortName evidence="7">DAPA AT</shortName>
        <shortName evidence="7">DAPA aminotransferase</shortName>
    </alternativeName>
    <alternativeName>
        <fullName evidence="7">7,8-diaminononanoate synthase</fullName>
        <shortName evidence="7">DANS</shortName>
    </alternativeName>
    <alternativeName>
        <fullName evidence="7">Diaminopelargonic acid synthase</fullName>
    </alternativeName>
</protein>